<gene>
    <name evidence="4" type="ORF">P5673_007246</name>
</gene>
<name>A0AAD9VBS1_ACRCE</name>
<evidence type="ECO:0000256" key="2">
    <source>
        <dbReference type="SAM" id="MobiDB-lite"/>
    </source>
</evidence>
<dbReference type="InterPro" id="IPR009003">
    <property type="entry name" value="Peptidase_S1_PA"/>
</dbReference>
<keyword evidence="1" id="KW-0732">Signal</keyword>
<dbReference type="Pfam" id="PF00089">
    <property type="entry name" value="Trypsin"/>
    <property type="match status" value="1"/>
</dbReference>
<organism evidence="4 5">
    <name type="scientific">Acropora cervicornis</name>
    <name type="common">Staghorn coral</name>
    <dbReference type="NCBI Taxonomy" id="6130"/>
    <lineage>
        <taxon>Eukaryota</taxon>
        <taxon>Metazoa</taxon>
        <taxon>Cnidaria</taxon>
        <taxon>Anthozoa</taxon>
        <taxon>Hexacorallia</taxon>
        <taxon>Scleractinia</taxon>
        <taxon>Astrocoeniina</taxon>
        <taxon>Acroporidae</taxon>
        <taxon>Acropora</taxon>
    </lineage>
</organism>
<dbReference type="GO" id="GO:0006508">
    <property type="term" value="P:proteolysis"/>
    <property type="evidence" value="ECO:0007669"/>
    <property type="project" value="UniProtKB-KW"/>
</dbReference>
<comment type="caution">
    <text evidence="4">The sequence shown here is derived from an EMBL/GenBank/DDBJ whole genome shotgun (WGS) entry which is preliminary data.</text>
</comment>
<keyword evidence="4" id="KW-0645">Protease</keyword>
<dbReference type="Proteomes" id="UP001249851">
    <property type="component" value="Unassembled WGS sequence"/>
</dbReference>
<dbReference type="PRINTS" id="PR00722">
    <property type="entry name" value="CHYMOTRYPSIN"/>
</dbReference>
<dbReference type="Gene3D" id="2.40.10.10">
    <property type="entry name" value="Trypsin-like serine proteases"/>
    <property type="match status" value="2"/>
</dbReference>
<evidence type="ECO:0000313" key="5">
    <source>
        <dbReference type="Proteomes" id="UP001249851"/>
    </source>
</evidence>
<dbReference type="PANTHER" id="PTHR15462:SF8">
    <property type="entry name" value="SERINE PROTEASE"/>
    <property type="match status" value="1"/>
</dbReference>
<sequence>MKAEKKLKLEPTTQADHTGDAILRLTSDLKVVETKMKVIFVVITCLMLKVARPDPRSSPKERRVIFGADDRKKLPPGGKAQLKPHSSACKVTCRGFCTWSCSGVLIGSRHVLTSAHCVDSVTTGAVLVGFLERNGRFQWYNVMEVSIPSGWQASKAITDDYAVLKLRRSTNRPHLSVSYKKSGHTHFGNDIKPSSGRSKVYLKMSIDASQPLLVTNGLIWNQCDAARGSSGSGVLGGSPRTAVVGVLSGEKTIRNRQQKVVRLNVAVHLTRNIISQIKKWTKI</sequence>
<dbReference type="InterPro" id="IPR043504">
    <property type="entry name" value="Peptidase_S1_PA_chymotrypsin"/>
</dbReference>
<evidence type="ECO:0000313" key="4">
    <source>
        <dbReference type="EMBL" id="KAK2568247.1"/>
    </source>
</evidence>
<dbReference type="PANTHER" id="PTHR15462">
    <property type="entry name" value="SERINE PROTEASE"/>
    <property type="match status" value="1"/>
</dbReference>
<dbReference type="AlphaFoldDB" id="A0AAD9VBS1"/>
<dbReference type="EMBL" id="JARQWQ010000012">
    <property type="protein sequence ID" value="KAK2568247.1"/>
    <property type="molecule type" value="Genomic_DNA"/>
</dbReference>
<feature type="domain" description="Peptidase S1" evidence="3">
    <location>
        <begin position="84"/>
        <end position="172"/>
    </location>
</feature>
<keyword evidence="4" id="KW-0378">Hydrolase</keyword>
<dbReference type="InterPro" id="IPR001254">
    <property type="entry name" value="Trypsin_dom"/>
</dbReference>
<dbReference type="InterPro" id="IPR050966">
    <property type="entry name" value="Glutamyl_endopeptidase"/>
</dbReference>
<feature type="region of interest" description="Disordered" evidence="2">
    <location>
        <begin position="53"/>
        <end position="84"/>
    </location>
</feature>
<feature type="compositionally biased region" description="Basic and acidic residues" evidence="2">
    <location>
        <begin position="53"/>
        <end position="73"/>
    </location>
</feature>
<protein>
    <submittedName>
        <fullName evidence="4">Serine protease 23</fullName>
    </submittedName>
</protein>
<keyword evidence="5" id="KW-1185">Reference proteome</keyword>
<reference evidence="4" key="2">
    <citation type="journal article" date="2023" name="Science">
        <title>Genomic signatures of disease resistance in endangered staghorn corals.</title>
        <authorList>
            <person name="Vollmer S.V."/>
            <person name="Selwyn J.D."/>
            <person name="Despard B.A."/>
            <person name="Roesel C.L."/>
        </authorList>
    </citation>
    <scope>NUCLEOTIDE SEQUENCE</scope>
    <source>
        <strain evidence="4">K2</strain>
    </source>
</reference>
<dbReference type="GO" id="GO:0004252">
    <property type="term" value="F:serine-type endopeptidase activity"/>
    <property type="evidence" value="ECO:0007669"/>
    <property type="project" value="InterPro"/>
</dbReference>
<proteinExistence type="predicted"/>
<evidence type="ECO:0000259" key="3">
    <source>
        <dbReference type="Pfam" id="PF00089"/>
    </source>
</evidence>
<evidence type="ECO:0000256" key="1">
    <source>
        <dbReference type="ARBA" id="ARBA00022729"/>
    </source>
</evidence>
<dbReference type="SUPFAM" id="SSF50494">
    <property type="entry name" value="Trypsin-like serine proteases"/>
    <property type="match status" value="1"/>
</dbReference>
<accession>A0AAD9VBS1</accession>
<dbReference type="InterPro" id="IPR001314">
    <property type="entry name" value="Peptidase_S1A"/>
</dbReference>
<reference evidence="4" key="1">
    <citation type="journal article" date="2023" name="G3 (Bethesda)">
        <title>Whole genome assembly and annotation of the endangered Caribbean coral Acropora cervicornis.</title>
        <authorList>
            <person name="Selwyn J.D."/>
            <person name="Vollmer S.V."/>
        </authorList>
    </citation>
    <scope>NUCLEOTIDE SEQUENCE</scope>
    <source>
        <strain evidence="4">K2</strain>
    </source>
</reference>